<reference evidence="3" key="1">
    <citation type="submission" date="2010-06" db="EMBL/GenBank/DDBJ databases">
        <authorList>
            <person name="Jiang H."/>
            <person name="Abraham K."/>
            <person name="Ali S."/>
            <person name="Alsbrooks S.L."/>
            <person name="Anim B.N."/>
            <person name="Anosike U.S."/>
            <person name="Attaway T."/>
            <person name="Bandaranaike D.P."/>
            <person name="Battles P.K."/>
            <person name="Bell S.N."/>
            <person name="Bell A.V."/>
            <person name="Beltran B."/>
            <person name="Bickham C."/>
            <person name="Bustamante Y."/>
            <person name="Caleb T."/>
            <person name="Canada A."/>
            <person name="Cardenas V."/>
            <person name="Carter K."/>
            <person name="Chacko J."/>
            <person name="Chandrabose M.N."/>
            <person name="Chavez D."/>
            <person name="Chavez A."/>
            <person name="Chen L."/>
            <person name="Chu H.-S."/>
            <person name="Claassen K.J."/>
            <person name="Cockrell R."/>
            <person name="Collins M."/>
            <person name="Cooper J.A."/>
            <person name="Cree A."/>
            <person name="Curry S.M."/>
            <person name="Da Y."/>
            <person name="Dao M.D."/>
            <person name="Das B."/>
            <person name="Davila M.-L."/>
            <person name="Davy-Carroll L."/>
            <person name="Denson S."/>
            <person name="Dinh H."/>
            <person name="Ebong V.E."/>
            <person name="Edwards J.R."/>
            <person name="Egan A."/>
            <person name="El-Daye J."/>
            <person name="Escobedo L."/>
            <person name="Fernandez S."/>
            <person name="Fernando P.R."/>
            <person name="Flagg N."/>
            <person name="Forbes L.D."/>
            <person name="Fowler R.G."/>
            <person name="Fu Q."/>
            <person name="Gabisi R.A."/>
            <person name="Ganer J."/>
            <person name="Garbino Pronczuk A."/>
            <person name="Garcia R.M."/>
            <person name="Garner T."/>
            <person name="Garrett T.E."/>
            <person name="Gonzalez D.A."/>
            <person name="Hamid H."/>
            <person name="Hawkins E.S."/>
            <person name="Hirani K."/>
            <person name="Hogues M.E."/>
            <person name="Hollins B."/>
            <person name="Hsiao C.-H."/>
            <person name="Jabil R."/>
            <person name="James M.L."/>
            <person name="Jhangiani S.N."/>
            <person name="Johnson B."/>
            <person name="Johnson Q."/>
            <person name="Joshi V."/>
            <person name="Kalu J.B."/>
            <person name="Kam C."/>
            <person name="Kashfia A."/>
            <person name="Keebler J."/>
            <person name="Kisamo H."/>
            <person name="Kovar C.L."/>
            <person name="Lago L.A."/>
            <person name="Lai C.-Y."/>
            <person name="Laidlaw J."/>
            <person name="Lara F."/>
            <person name="Le T.-K."/>
            <person name="Lee S.L."/>
            <person name="Legall F.H."/>
            <person name="Lemon S.J."/>
            <person name="Lewis L.R."/>
            <person name="Li B."/>
            <person name="Liu Y."/>
            <person name="Liu Y.-S."/>
            <person name="Lopez J."/>
            <person name="Lozado R.J."/>
            <person name="Lu J."/>
            <person name="Madu R.C."/>
            <person name="Maheshwari M."/>
            <person name="Maheshwari R."/>
            <person name="Malloy K."/>
            <person name="Martinez E."/>
            <person name="Mathew T."/>
            <person name="Mercado I.C."/>
            <person name="Mercado C."/>
            <person name="Meyer B."/>
            <person name="Montgomery K."/>
            <person name="Morgan M.B."/>
            <person name="Munidasa M."/>
            <person name="Nazareth L.V."/>
            <person name="Nelson J."/>
            <person name="Ng B.M."/>
            <person name="Nguyen N.B."/>
            <person name="Nguyen P.Q."/>
            <person name="Nguyen T."/>
            <person name="Obregon M."/>
            <person name="Okwuonu G.O."/>
            <person name="Onwere C.G."/>
            <person name="Orozco G."/>
            <person name="Parra A."/>
            <person name="Patel S."/>
            <person name="Patil S."/>
            <person name="Perez A."/>
            <person name="Perez Y."/>
            <person name="Pham C."/>
            <person name="Primus E.L."/>
            <person name="Pu L.-L."/>
            <person name="Puazo M."/>
            <person name="Qin X."/>
            <person name="Quiroz J.B."/>
            <person name="Reese J."/>
            <person name="Richards S."/>
            <person name="Rives C.M."/>
            <person name="Robberts R."/>
            <person name="Ruiz S.J."/>
            <person name="Ruiz M.J."/>
            <person name="Santibanez J."/>
            <person name="Schneider B.W."/>
            <person name="Sisson I."/>
            <person name="Smith M."/>
            <person name="Sodergren E."/>
            <person name="Song X.-Z."/>
            <person name="Song B.B."/>
            <person name="Summersgill H."/>
            <person name="Thelus R."/>
            <person name="Thornton R.D."/>
            <person name="Trejos Z.Y."/>
            <person name="Usmani K."/>
            <person name="Vattathil S."/>
            <person name="Villasana D."/>
            <person name="Walker D.L."/>
            <person name="Wang S."/>
            <person name="Wang K."/>
            <person name="White C.S."/>
            <person name="Williams A.C."/>
            <person name="Williamson J."/>
            <person name="Wilson K."/>
            <person name="Woghiren I.O."/>
            <person name="Woodworth J.R."/>
            <person name="Worley K.C."/>
            <person name="Wright R.A."/>
            <person name="Wu W."/>
            <person name="Young L."/>
            <person name="Zhang L."/>
            <person name="Zhang J."/>
            <person name="Zhu Y."/>
            <person name="Muzny D.M."/>
            <person name="Weinstock G."/>
            <person name="Gibbs R.A."/>
        </authorList>
    </citation>
    <scope>NUCLEOTIDE SEQUENCE [LARGE SCALE GENOMIC DNA]</scope>
    <source>
        <strain evidence="3">LSR1</strain>
    </source>
</reference>
<keyword evidence="3" id="KW-1185">Reference proteome</keyword>
<reference evidence="2" key="2">
    <citation type="submission" date="2022-06" db="UniProtKB">
        <authorList>
            <consortium name="EnsemblMetazoa"/>
        </authorList>
    </citation>
    <scope>IDENTIFICATION</scope>
</reference>
<name>A0A8R2H6P3_ACYPI</name>
<organism evidence="2 3">
    <name type="scientific">Acyrthosiphon pisum</name>
    <name type="common">Pea aphid</name>
    <dbReference type="NCBI Taxonomy" id="7029"/>
    <lineage>
        <taxon>Eukaryota</taxon>
        <taxon>Metazoa</taxon>
        <taxon>Ecdysozoa</taxon>
        <taxon>Arthropoda</taxon>
        <taxon>Hexapoda</taxon>
        <taxon>Insecta</taxon>
        <taxon>Pterygota</taxon>
        <taxon>Neoptera</taxon>
        <taxon>Paraneoptera</taxon>
        <taxon>Hemiptera</taxon>
        <taxon>Sternorrhyncha</taxon>
        <taxon>Aphidomorpha</taxon>
        <taxon>Aphidoidea</taxon>
        <taxon>Aphididae</taxon>
        <taxon>Macrosiphini</taxon>
        <taxon>Acyrthosiphon</taxon>
    </lineage>
</organism>
<dbReference type="PANTHER" id="PTHR47331">
    <property type="entry name" value="PHD-TYPE DOMAIN-CONTAINING PROTEIN"/>
    <property type="match status" value="1"/>
</dbReference>
<dbReference type="OrthoDB" id="6629212at2759"/>
<evidence type="ECO:0008006" key="4">
    <source>
        <dbReference type="Google" id="ProtNLM"/>
    </source>
</evidence>
<evidence type="ECO:0000313" key="3">
    <source>
        <dbReference type="Proteomes" id="UP000007819"/>
    </source>
</evidence>
<feature type="region of interest" description="Disordered" evidence="1">
    <location>
        <begin position="1"/>
        <end position="21"/>
    </location>
</feature>
<dbReference type="PANTHER" id="PTHR47331:SF5">
    <property type="entry name" value="RIBONUCLEASE H"/>
    <property type="match status" value="1"/>
</dbReference>
<accession>A0A8R2H6P3</accession>
<dbReference type="KEGG" id="api:107883765"/>
<evidence type="ECO:0000313" key="2">
    <source>
        <dbReference type="EnsemblMetazoa" id="XP_016659921.1"/>
    </source>
</evidence>
<dbReference type="AlphaFoldDB" id="A0A8R2H6P3"/>
<feature type="compositionally biased region" description="Polar residues" evidence="1">
    <location>
        <begin position="7"/>
        <end position="21"/>
    </location>
</feature>
<evidence type="ECO:0000256" key="1">
    <source>
        <dbReference type="SAM" id="MobiDB-lite"/>
    </source>
</evidence>
<dbReference type="EnsemblMetazoa" id="XM_016804432.1">
    <property type="protein sequence ID" value="XP_016659921.1"/>
    <property type="gene ID" value="LOC107883765"/>
</dbReference>
<dbReference type="RefSeq" id="XP_016659921.1">
    <property type="nucleotide sequence ID" value="XM_016804432.1"/>
</dbReference>
<protein>
    <recommendedName>
        <fullName evidence="4">Peptidase aspartic putative domain-containing protein</fullName>
    </recommendedName>
</protein>
<sequence length="199" mass="21968">MLRRFHSSVSVTTFPSSASTVNRGKCNIKIAPSGQQSPSFCLDVSIVPQITGQTPQTPITSGHWAHMTDLFPSVLLYDTQKDQPGEPLALNTVFGWVLMGPTEFYDGSSVTTLCLTVSDPIDSLIKKFWELEELPTTFHLSTADTAAEEIYNSTTTQLSSGRFVVTLPFLKPRPLLGDSKTLALQRFKALECRLTRNKI</sequence>
<proteinExistence type="predicted"/>
<dbReference type="Proteomes" id="UP000007819">
    <property type="component" value="Chromosome A2"/>
</dbReference>
<dbReference type="GeneID" id="107883765"/>